<protein>
    <recommendedName>
        <fullName evidence="3">Trafficking protein particle complex subunit 11</fullName>
    </recommendedName>
</protein>
<dbReference type="PROSITE" id="PS51257">
    <property type="entry name" value="PROKAR_LIPOPROTEIN"/>
    <property type="match status" value="1"/>
</dbReference>
<dbReference type="EMBL" id="CP119934">
    <property type="protein sequence ID" value="WFD01988.1"/>
    <property type="molecule type" value="Genomic_DNA"/>
</dbReference>
<dbReference type="InterPro" id="IPR024420">
    <property type="entry name" value="TRAPP_III_complex_Trs85"/>
</dbReference>
<dbReference type="GO" id="GO:1990072">
    <property type="term" value="C:TRAPPIII protein complex"/>
    <property type="evidence" value="ECO:0007669"/>
    <property type="project" value="TreeGrafter"/>
</dbReference>
<dbReference type="PANTHER" id="PTHR12975">
    <property type="entry name" value="TRANSPORT PROTEIN TRAPP"/>
    <property type="match status" value="1"/>
</dbReference>
<dbReference type="AlphaFoldDB" id="A0AAF0DWS6"/>
<dbReference type="PANTHER" id="PTHR12975:SF6">
    <property type="entry name" value="TRAFFICKING PROTEIN PARTICLE COMPLEX SUBUNIT 8"/>
    <property type="match status" value="1"/>
</dbReference>
<evidence type="ECO:0008006" key="3">
    <source>
        <dbReference type="Google" id="ProtNLM"/>
    </source>
</evidence>
<reference evidence="1" key="1">
    <citation type="submission" date="2023-03" db="EMBL/GenBank/DDBJ databases">
        <title>Mating type loci evolution in Malassezia.</title>
        <authorList>
            <person name="Coelho M.A."/>
        </authorList>
    </citation>
    <scope>NUCLEOTIDE SEQUENCE</scope>
    <source>
        <strain evidence="1">CBS 7876</strain>
    </source>
</reference>
<proteinExistence type="predicted"/>
<keyword evidence="2" id="KW-1185">Reference proteome</keyword>
<name>A0AAF0DWS6_9BASI</name>
<organism evidence="1 2">
    <name type="scientific">Malassezia obtusa</name>
    <dbReference type="NCBI Taxonomy" id="76774"/>
    <lineage>
        <taxon>Eukaryota</taxon>
        <taxon>Fungi</taxon>
        <taxon>Dikarya</taxon>
        <taxon>Basidiomycota</taxon>
        <taxon>Ustilaginomycotina</taxon>
        <taxon>Malasseziomycetes</taxon>
        <taxon>Malasseziales</taxon>
        <taxon>Malasseziaceae</taxon>
        <taxon>Malassezia</taxon>
    </lineage>
</organism>
<gene>
    <name evidence="1" type="ORF">MOBT1_000671</name>
</gene>
<evidence type="ECO:0000313" key="1">
    <source>
        <dbReference type="EMBL" id="WFD01988.1"/>
    </source>
</evidence>
<evidence type="ECO:0000313" key="2">
    <source>
        <dbReference type="Proteomes" id="UP001214603"/>
    </source>
</evidence>
<sequence>MLCLTRLLGKSTDPQIPALFSSACDEYLQDPAGRLYALRTTFLYSDVQWTLEHGAEVAAAFLRAARFTDEVLRGVVLELAALAYLCMPHPYVRKSAVTMLQSAEQFDSCGQKAFALRCYLLAAPYYEHQRWPAILDHVLMKLVRQAQNSGKGEEALAHLVKLLYTTSRGEEQDRKLLERLLDVYKFATHAEPIVLPSPVCDVSQSSFACAHSPEWDAMLTEHGLQHLRSHGVQSTGANEPITLLLYLQNPLHTKINVSKLMLELEDDKSALVDAGAVSVEAPAASLAPRESRTVHVSVRITQLGTFRVRAVRFLLEDCVPVYQEMQKKGARLNATKAQRLTRTYAPDTTLQVQIREALPCLDAVVHEAPMSAHVGELLALPVVLQNQGATALTLVNVLCTPVHCQPRSDDTAIGHGEQLVAAQMSLSSAHAQSTELAPGQQVTLPWTLPLLTPGPTRVQWLFVYQNVHGSQFSSYAQHTIEVRPLLYGSISYKPATASTYLALFTLENQSDECVTVDGLSMLSTQWRGTAHAQALQLAPGEQSTVAVRIERAATPVDATLPNALSAIAPLFGESRPTPELAPLRFYASHLQGSGAKMPLATFIASHAAMRAQWVDEVYAFLPLSVRRRAFLLAESNEVDLLAAWSLPDGTRGCTLMYGAQVGLRTDAPADIAALSDLARVPRTMRAMYAETAREKERIAQQLLASPLARMPEPIGVEVDVRRAASPLDAADPLQLQAKPVPLRIRNESTWTLDYTLRLLPASARAAPTQPIAPWIGSTVLRGTLAPWSTTLVHAAVAAAAPGAYQLGDWACEATLAETGLSFTVDGWVTTALVVGA</sequence>
<accession>A0AAF0DWS6</accession>
<dbReference type="Proteomes" id="UP001214603">
    <property type="component" value="Chromosome 1"/>
</dbReference>